<keyword evidence="2 8" id="KW-0813">Transport</keyword>
<evidence type="ECO:0000256" key="8">
    <source>
        <dbReference type="PROSITE-ProRule" id="PRU01360"/>
    </source>
</evidence>
<evidence type="ECO:0000256" key="3">
    <source>
        <dbReference type="ARBA" id="ARBA00022452"/>
    </source>
</evidence>
<keyword evidence="14" id="KW-1185">Reference proteome</keyword>
<dbReference type="Pfam" id="PF00593">
    <property type="entry name" value="TonB_dep_Rec_b-barrel"/>
    <property type="match status" value="1"/>
</dbReference>
<evidence type="ECO:0000256" key="7">
    <source>
        <dbReference type="ARBA" id="ARBA00023237"/>
    </source>
</evidence>
<evidence type="ECO:0000313" key="14">
    <source>
        <dbReference type="Proteomes" id="UP001595776"/>
    </source>
</evidence>
<dbReference type="Gene3D" id="2.40.170.20">
    <property type="entry name" value="TonB-dependent receptor, beta-barrel domain"/>
    <property type="match status" value="1"/>
</dbReference>
<comment type="similarity">
    <text evidence="8 9">Belongs to the TonB-dependent receptor family.</text>
</comment>
<evidence type="ECO:0000256" key="9">
    <source>
        <dbReference type="RuleBase" id="RU003357"/>
    </source>
</evidence>
<dbReference type="Gene3D" id="2.170.130.10">
    <property type="entry name" value="TonB-dependent receptor, plug domain"/>
    <property type="match status" value="1"/>
</dbReference>
<dbReference type="InterPro" id="IPR039426">
    <property type="entry name" value="TonB-dep_rcpt-like"/>
</dbReference>
<dbReference type="InterPro" id="IPR012910">
    <property type="entry name" value="Plug_dom"/>
</dbReference>
<keyword evidence="10" id="KW-0732">Signal</keyword>
<evidence type="ECO:0000256" key="10">
    <source>
        <dbReference type="SAM" id="SignalP"/>
    </source>
</evidence>
<evidence type="ECO:0000256" key="1">
    <source>
        <dbReference type="ARBA" id="ARBA00004571"/>
    </source>
</evidence>
<accession>A0ABV8UAC0</accession>
<dbReference type="InterPro" id="IPR010104">
    <property type="entry name" value="TonB_rcpt_bac"/>
</dbReference>
<protein>
    <submittedName>
        <fullName evidence="13">TonB-dependent receptor</fullName>
    </submittedName>
</protein>
<keyword evidence="4 8" id="KW-0812">Transmembrane</keyword>
<dbReference type="PROSITE" id="PS52016">
    <property type="entry name" value="TONB_DEPENDENT_REC_3"/>
    <property type="match status" value="1"/>
</dbReference>
<evidence type="ECO:0000259" key="12">
    <source>
        <dbReference type="Pfam" id="PF07715"/>
    </source>
</evidence>
<feature type="domain" description="TonB-dependent receptor-like beta-barrel" evidence="11">
    <location>
        <begin position="460"/>
        <end position="965"/>
    </location>
</feature>
<comment type="caution">
    <text evidence="13">The sequence shown here is derived from an EMBL/GenBank/DDBJ whole genome shotgun (WGS) entry which is preliminary data.</text>
</comment>
<feature type="domain" description="TonB-dependent receptor plug" evidence="12">
    <location>
        <begin position="61"/>
        <end position="167"/>
    </location>
</feature>
<dbReference type="RefSeq" id="WP_068152350.1">
    <property type="nucleotide sequence ID" value="NZ_JBHSCR010000005.1"/>
</dbReference>
<evidence type="ECO:0000256" key="6">
    <source>
        <dbReference type="ARBA" id="ARBA00023136"/>
    </source>
</evidence>
<evidence type="ECO:0000256" key="5">
    <source>
        <dbReference type="ARBA" id="ARBA00023077"/>
    </source>
</evidence>
<dbReference type="PANTHER" id="PTHR40980:SF3">
    <property type="entry name" value="TONB-DEPENDENT RECEPTOR-LIKE BETA-BARREL DOMAIN-CONTAINING PROTEIN"/>
    <property type="match status" value="1"/>
</dbReference>
<evidence type="ECO:0000259" key="11">
    <source>
        <dbReference type="Pfam" id="PF00593"/>
    </source>
</evidence>
<keyword evidence="3 8" id="KW-1134">Transmembrane beta strand</keyword>
<keyword evidence="5 9" id="KW-0798">TonB box</keyword>
<evidence type="ECO:0000256" key="4">
    <source>
        <dbReference type="ARBA" id="ARBA00022692"/>
    </source>
</evidence>
<name>A0ABV8UAC0_9PROT</name>
<feature type="signal peptide" evidence="10">
    <location>
        <begin position="1"/>
        <end position="29"/>
    </location>
</feature>
<comment type="subcellular location">
    <subcellularLocation>
        <location evidence="1 8">Cell outer membrane</location>
        <topology evidence="1 8">Multi-pass membrane protein</topology>
    </subcellularLocation>
</comment>
<gene>
    <name evidence="13" type="ORF">ACFO5Q_08115</name>
</gene>
<dbReference type="EMBL" id="JBHSCR010000005">
    <property type="protein sequence ID" value="MFC4347804.1"/>
    <property type="molecule type" value="Genomic_DNA"/>
</dbReference>
<sequence length="998" mass="107756">MRPGSIYRNSVASTMSLIMAAVTASTAVAQEADDASADDLGLEEIVVTGIRGSLKQAMDVKRDARGIVDAISAEDFGKFPDTNLAESLQRITGVSIDRVNGEGSKVTVRGFGPDFNLVTLNGRQMPTSGLEDTSASASRSFDFANIAAEGISGVQVYKTGRASVPTGGIGSTINISTTRPLDAPGMKATIGAKAVADTSDDDGTSVTPEISGLYSNTFADDKFGVALTGSYQKRKGGYTQASAGWRGAFEGTQNDWGTLPQIPDGGTEADINVTNRPGAGDYYSTTQNMAYSMTGIDRERINGQLTMQFRPVDTITATADYTYSQNKIGTERHDMSVWFNHGATTSAWTDGPVAGPLLYAEDFGGSPSDLSFGGVEFATKNENKSLGFNVEWTPTDNFELELDYHNSSAESGADSPYGSNVALGTASFTLQSQSIDFSEEFPVLSISQVDGLTGIDPSRIVSTGSSFRNSYMRTDIEQAQFNGSWHFDEGIVESIDFGASYTENKVRSAYANVQRDTWGGAGPASDLPDDIFEVISVADKFDNLDGSDNAALFNEWVVYDFETMVGLIDDLYGACGGNGQCASTDWQVDRRTTEETFAAYFQVNASWEVSGNPLNIVAGLRYEDTDVTSRALVPIATGTQWVAANEAVVIFSPDQDFTELTGGYDNWLPSIDIDFSPLQDVVLRASYSKTIARPNYADIQGGQTINNLFRIGGGTGSQGNPDLLPFESTNWDFSAEWYYDDASYFAVGYFNKKVKNFIGTETITATPFDLPNPFGGPRYNDAVAAVGSDDLVEIRNWIFANADPSTVEVTGVDSNGDTTGNILGVAGEDPTLEFVVSIPSNQRSAKLNGWEFALQHTFGDSGFGAILNYTIVNGDVGFNDLTNWNQEQFALYGLSDTANIVGFYDKDGLQVRVAYNWRDKFLSGIIQGEYAQRHPNYVEAYGQFDVNVSYDVNDQITVFAEGINVTGATQRSHGRSENTVLWATQAGARYQVGVRYKF</sequence>
<organism evidence="13 14">
    <name type="scientific">Kordiimonas lipolytica</name>
    <dbReference type="NCBI Taxonomy" id="1662421"/>
    <lineage>
        <taxon>Bacteria</taxon>
        <taxon>Pseudomonadati</taxon>
        <taxon>Pseudomonadota</taxon>
        <taxon>Alphaproteobacteria</taxon>
        <taxon>Kordiimonadales</taxon>
        <taxon>Kordiimonadaceae</taxon>
        <taxon>Kordiimonas</taxon>
    </lineage>
</organism>
<evidence type="ECO:0000313" key="13">
    <source>
        <dbReference type="EMBL" id="MFC4347804.1"/>
    </source>
</evidence>
<dbReference type="InterPro" id="IPR036942">
    <property type="entry name" value="Beta-barrel_TonB_sf"/>
</dbReference>
<evidence type="ECO:0000256" key="2">
    <source>
        <dbReference type="ARBA" id="ARBA00022448"/>
    </source>
</evidence>
<dbReference type="PANTHER" id="PTHR40980">
    <property type="entry name" value="PLUG DOMAIN-CONTAINING PROTEIN"/>
    <property type="match status" value="1"/>
</dbReference>
<reference evidence="14" key="1">
    <citation type="journal article" date="2019" name="Int. J. Syst. Evol. Microbiol.">
        <title>The Global Catalogue of Microorganisms (GCM) 10K type strain sequencing project: providing services to taxonomists for standard genome sequencing and annotation.</title>
        <authorList>
            <consortium name="The Broad Institute Genomics Platform"/>
            <consortium name="The Broad Institute Genome Sequencing Center for Infectious Disease"/>
            <person name="Wu L."/>
            <person name="Ma J."/>
        </authorList>
    </citation>
    <scope>NUCLEOTIDE SEQUENCE [LARGE SCALE GENOMIC DNA]</scope>
    <source>
        <strain evidence="14">CGMCC 1.15304</strain>
    </source>
</reference>
<keyword evidence="13" id="KW-0675">Receptor</keyword>
<dbReference type="InterPro" id="IPR037066">
    <property type="entry name" value="Plug_dom_sf"/>
</dbReference>
<dbReference type="Pfam" id="PF07715">
    <property type="entry name" value="Plug"/>
    <property type="match status" value="1"/>
</dbReference>
<feature type="chain" id="PRO_5046713258" evidence="10">
    <location>
        <begin position="30"/>
        <end position="998"/>
    </location>
</feature>
<dbReference type="SUPFAM" id="SSF56935">
    <property type="entry name" value="Porins"/>
    <property type="match status" value="1"/>
</dbReference>
<dbReference type="NCBIfam" id="TIGR01782">
    <property type="entry name" value="TonB-Xanth-Caul"/>
    <property type="match status" value="1"/>
</dbReference>
<proteinExistence type="inferred from homology"/>
<dbReference type="Proteomes" id="UP001595776">
    <property type="component" value="Unassembled WGS sequence"/>
</dbReference>
<keyword evidence="7 8" id="KW-0998">Cell outer membrane</keyword>
<keyword evidence="6 8" id="KW-0472">Membrane</keyword>
<dbReference type="InterPro" id="IPR000531">
    <property type="entry name" value="Beta-barrel_TonB"/>
</dbReference>